<keyword evidence="1" id="KW-1185">Reference proteome</keyword>
<organism evidence="1 2">
    <name type="scientific">Saccoglossus kowalevskii</name>
    <name type="common">Acorn worm</name>
    <dbReference type="NCBI Taxonomy" id="10224"/>
    <lineage>
        <taxon>Eukaryota</taxon>
        <taxon>Metazoa</taxon>
        <taxon>Hemichordata</taxon>
        <taxon>Enteropneusta</taxon>
        <taxon>Harrimaniidae</taxon>
        <taxon>Saccoglossus</taxon>
    </lineage>
</organism>
<dbReference type="PANTHER" id="PTHR14614:SF44">
    <property type="entry name" value="PROTEIN N-LYSINE METHYLTRANSFERASE METTL21D"/>
    <property type="match status" value="1"/>
</dbReference>
<dbReference type="InterPro" id="IPR019410">
    <property type="entry name" value="Methyltransf_16"/>
</dbReference>
<gene>
    <name evidence="2" type="primary">LOC102804050</name>
</gene>
<dbReference type="Gene3D" id="3.40.50.150">
    <property type="entry name" value="Vaccinia Virus protein VP39"/>
    <property type="match status" value="1"/>
</dbReference>
<evidence type="ECO:0000313" key="1">
    <source>
        <dbReference type="Proteomes" id="UP000694865"/>
    </source>
</evidence>
<reference evidence="2" key="1">
    <citation type="submission" date="2025-08" db="UniProtKB">
        <authorList>
            <consortium name="RefSeq"/>
        </authorList>
    </citation>
    <scope>IDENTIFICATION</scope>
    <source>
        <tissue evidence="2">Testes</tissue>
    </source>
</reference>
<evidence type="ECO:0000313" key="2">
    <source>
        <dbReference type="RefSeq" id="XP_006817622.1"/>
    </source>
</evidence>
<dbReference type="RefSeq" id="XP_006817622.1">
    <property type="nucleotide sequence ID" value="XM_006817559.1"/>
</dbReference>
<sequence length="142" mass="15734">MKRKKVVELGAGTGIVGITAAALGGNVALTDLPQSVSLLQLNITTNKKLMKGNIEAKAASKSSNLISVQSIEPLVETICNISNRDTKVLMSFEERTTDNKPVLQKRFFDLIEKEFEIGKIGLDRQDEVYRSDDIHIIMMTKR</sequence>
<dbReference type="SUPFAM" id="SSF53335">
    <property type="entry name" value="S-adenosyl-L-methionine-dependent methyltransferases"/>
    <property type="match status" value="1"/>
</dbReference>
<dbReference type="GeneID" id="102804050"/>
<dbReference type="PANTHER" id="PTHR14614">
    <property type="entry name" value="HEPATOCELLULAR CARCINOMA-ASSOCIATED ANTIGEN"/>
    <property type="match status" value="1"/>
</dbReference>
<dbReference type="InterPro" id="IPR029063">
    <property type="entry name" value="SAM-dependent_MTases_sf"/>
</dbReference>
<dbReference type="Pfam" id="PF10294">
    <property type="entry name" value="Methyltransf_16"/>
    <property type="match status" value="1"/>
</dbReference>
<dbReference type="Proteomes" id="UP000694865">
    <property type="component" value="Unplaced"/>
</dbReference>
<name>A0ABM0MC81_SACKO</name>
<accession>A0ABM0MC81</accession>
<proteinExistence type="predicted"/>
<protein>
    <submittedName>
        <fullName evidence="2">Protein-lysine methyltransferase METTL21D-like</fullName>
    </submittedName>
</protein>